<dbReference type="CDD" id="cd00303">
    <property type="entry name" value="retropepsin_like"/>
    <property type="match status" value="1"/>
</dbReference>
<feature type="region of interest" description="Disordered" evidence="1">
    <location>
        <begin position="154"/>
        <end position="204"/>
    </location>
</feature>
<evidence type="ECO:0000313" key="2">
    <source>
        <dbReference type="Proteomes" id="UP000515211"/>
    </source>
</evidence>
<reference evidence="3" key="2">
    <citation type="submission" date="2025-08" db="UniProtKB">
        <authorList>
            <consortium name="RefSeq"/>
        </authorList>
    </citation>
    <scope>IDENTIFICATION</scope>
    <source>
        <tissue evidence="3">Whole plant</tissue>
    </source>
</reference>
<dbReference type="Gene3D" id="2.40.70.10">
    <property type="entry name" value="Acid Proteases"/>
    <property type="match status" value="1"/>
</dbReference>
<keyword evidence="2" id="KW-1185">Reference proteome</keyword>
<feature type="compositionally biased region" description="Basic and acidic residues" evidence="1">
    <location>
        <begin position="171"/>
        <end position="182"/>
    </location>
</feature>
<feature type="compositionally biased region" description="Basic and acidic residues" evidence="1">
    <location>
        <begin position="192"/>
        <end position="204"/>
    </location>
</feature>
<protein>
    <submittedName>
        <fullName evidence="3">Uncharacterized protein LOC127744887</fullName>
    </submittedName>
</protein>
<reference evidence="2" key="1">
    <citation type="journal article" date="2016" name="Nat. Genet.">
        <title>The genome sequences of Arachis duranensis and Arachis ipaensis, the diploid ancestors of cultivated peanut.</title>
        <authorList>
            <person name="Bertioli D.J."/>
            <person name="Cannon S.B."/>
            <person name="Froenicke L."/>
            <person name="Huang G."/>
            <person name="Farmer A.D."/>
            <person name="Cannon E.K."/>
            <person name="Liu X."/>
            <person name="Gao D."/>
            <person name="Clevenger J."/>
            <person name="Dash S."/>
            <person name="Ren L."/>
            <person name="Moretzsohn M.C."/>
            <person name="Shirasawa K."/>
            <person name="Huang W."/>
            <person name="Vidigal B."/>
            <person name="Abernathy B."/>
            <person name="Chu Y."/>
            <person name="Niederhuth C.E."/>
            <person name="Umale P."/>
            <person name="Araujo A.C."/>
            <person name="Kozik A."/>
            <person name="Kim K.D."/>
            <person name="Burow M.D."/>
            <person name="Varshney R.K."/>
            <person name="Wang X."/>
            <person name="Zhang X."/>
            <person name="Barkley N."/>
            <person name="Guimaraes P.M."/>
            <person name="Isobe S."/>
            <person name="Guo B."/>
            <person name="Liao B."/>
            <person name="Stalker H.T."/>
            <person name="Schmitz R.J."/>
            <person name="Scheffler B.E."/>
            <person name="Leal-Bertioli S.C."/>
            <person name="Xun X."/>
            <person name="Jackson S.A."/>
            <person name="Michelmore R."/>
            <person name="Ozias-Akins P."/>
        </authorList>
    </citation>
    <scope>NUCLEOTIDE SEQUENCE [LARGE SCALE GENOMIC DNA]</scope>
    <source>
        <strain evidence="2">cv. V14167</strain>
    </source>
</reference>
<dbReference type="InterPro" id="IPR021109">
    <property type="entry name" value="Peptidase_aspartic_dom_sf"/>
</dbReference>
<proteinExistence type="predicted"/>
<name>A0A9C6WT91_ARADU</name>
<gene>
    <name evidence="3" type="primary">LOC127744887</name>
</gene>
<dbReference type="Proteomes" id="UP000515211">
    <property type="component" value="Chromosome 2"/>
</dbReference>
<dbReference type="KEGG" id="adu:127744887"/>
<dbReference type="RefSeq" id="XP_052113673.1">
    <property type="nucleotide sequence ID" value="XM_052257713.1"/>
</dbReference>
<accession>A0A9C6WT91</accession>
<dbReference type="PANTHER" id="PTHR33067:SF9">
    <property type="entry name" value="RNA-DIRECTED DNA POLYMERASE"/>
    <property type="match status" value="1"/>
</dbReference>
<dbReference type="GeneID" id="127744887"/>
<evidence type="ECO:0000256" key="1">
    <source>
        <dbReference type="SAM" id="MobiDB-lite"/>
    </source>
</evidence>
<evidence type="ECO:0000313" key="3">
    <source>
        <dbReference type="RefSeq" id="XP_052113673.1"/>
    </source>
</evidence>
<organism evidence="2 3">
    <name type="scientific">Arachis duranensis</name>
    <name type="common">Wild peanut</name>
    <dbReference type="NCBI Taxonomy" id="130453"/>
    <lineage>
        <taxon>Eukaryota</taxon>
        <taxon>Viridiplantae</taxon>
        <taxon>Streptophyta</taxon>
        <taxon>Embryophyta</taxon>
        <taxon>Tracheophyta</taxon>
        <taxon>Spermatophyta</taxon>
        <taxon>Magnoliopsida</taxon>
        <taxon>eudicotyledons</taxon>
        <taxon>Gunneridae</taxon>
        <taxon>Pentapetalae</taxon>
        <taxon>rosids</taxon>
        <taxon>fabids</taxon>
        <taxon>Fabales</taxon>
        <taxon>Fabaceae</taxon>
        <taxon>Papilionoideae</taxon>
        <taxon>50 kb inversion clade</taxon>
        <taxon>dalbergioids sensu lato</taxon>
        <taxon>Dalbergieae</taxon>
        <taxon>Pterocarpus clade</taxon>
        <taxon>Arachis</taxon>
    </lineage>
</organism>
<dbReference type="PANTHER" id="PTHR33067">
    <property type="entry name" value="RNA-DIRECTED DNA POLYMERASE-RELATED"/>
    <property type="match status" value="1"/>
</dbReference>
<sequence>MASLFMRLGRGTRLRSENALRTCSQIGGSCRFFYDGITPASRILLDNSVGESLHMKKTTEEALELIEMNKTMSQNINVITQHLGGMQVSIVNTQDASYDMSGGETKASIRNLEVQMGQLAKQVAEVAKKSTNSFSSNTVPNPREECKAIHLRSGKAVGREAQGSEEQVEEALEKAKDTEEHAPTSSSSNPNKAKEEQPKRLQKATKDKQFSKFLEVFRKLQINILFVEALEQIPLYAKFMKELLTKKRDLKENKIVVLTKECSTIIQKNLPQKMKDPGSFLISYTIGEVTIQRALCDLGASINLMSLSLMRKLQIDEVKPTRISLQLADHSIKFSLGVVENLLAKVKTFIFPADFVILDMEEDVNASIILERPFLAIRRALIDMQKCELTLRVNNEQIILNVFEALQHLSDSEDCMKTDLIEPLI</sequence>
<dbReference type="AlphaFoldDB" id="A0A9C6WT91"/>